<protein>
    <submittedName>
        <fullName evidence="1">Uncharacterized protein</fullName>
    </submittedName>
</protein>
<organism evidence="1">
    <name type="scientific">Cucumis melo</name>
    <name type="common">Muskmelon</name>
    <dbReference type="NCBI Taxonomy" id="3656"/>
    <lineage>
        <taxon>Eukaryota</taxon>
        <taxon>Viridiplantae</taxon>
        <taxon>Streptophyta</taxon>
        <taxon>Embryophyta</taxon>
        <taxon>Tracheophyta</taxon>
        <taxon>Spermatophyta</taxon>
        <taxon>Magnoliopsida</taxon>
        <taxon>eudicotyledons</taxon>
        <taxon>Gunneridae</taxon>
        <taxon>Pentapetalae</taxon>
        <taxon>rosids</taxon>
        <taxon>fabids</taxon>
        <taxon>Cucurbitales</taxon>
        <taxon>Cucurbitaceae</taxon>
        <taxon>Benincaseae</taxon>
        <taxon>Cucumis</taxon>
    </lineage>
</organism>
<reference evidence="1" key="1">
    <citation type="submission" date="2023-03" db="UniProtKB">
        <authorList>
            <consortium name="EnsemblPlants"/>
        </authorList>
    </citation>
    <scope>IDENTIFICATION</scope>
</reference>
<proteinExistence type="predicted"/>
<accession>A0A9I9E5T1</accession>
<dbReference type="AlphaFoldDB" id="A0A9I9E5T1"/>
<name>A0A9I9E5T1_CUCME</name>
<sequence>MLEILGGRNSNSTGMGTLFRETEYQALGETRHQEITLSCLDFSVVAPAAAGKSKPEPCLLEIDRHPSPPDSITLPLISLRIPLRFSPISLIVFLMKTLASPSSMLTEAIRIRY</sequence>
<dbReference type="Gramene" id="MELO3C029160.2.1">
    <property type="protein sequence ID" value="MELO3C029160.2.1"/>
    <property type="gene ID" value="MELO3C029160.2"/>
</dbReference>
<dbReference type="EnsemblPlants" id="MELO3C029160.2.1">
    <property type="protein sequence ID" value="MELO3C029160.2.1"/>
    <property type="gene ID" value="MELO3C029160.2"/>
</dbReference>
<evidence type="ECO:0000313" key="1">
    <source>
        <dbReference type="EnsemblPlants" id="MELO3C029160.2.1"/>
    </source>
</evidence>